<dbReference type="EMBL" id="BMAW01060826">
    <property type="protein sequence ID" value="GFT28192.1"/>
    <property type="molecule type" value="Genomic_DNA"/>
</dbReference>
<reference evidence="2" key="1">
    <citation type="submission" date="2020-08" db="EMBL/GenBank/DDBJ databases">
        <title>Multicomponent nature underlies the extraordinary mechanical properties of spider dragline silk.</title>
        <authorList>
            <person name="Kono N."/>
            <person name="Nakamura H."/>
            <person name="Mori M."/>
            <person name="Yoshida Y."/>
            <person name="Ohtoshi R."/>
            <person name="Malay A.D."/>
            <person name="Moran D.A.P."/>
            <person name="Tomita M."/>
            <person name="Numata K."/>
            <person name="Arakawa K."/>
        </authorList>
    </citation>
    <scope>NUCLEOTIDE SEQUENCE</scope>
</reference>
<feature type="region of interest" description="Disordered" evidence="1">
    <location>
        <begin position="52"/>
        <end position="77"/>
    </location>
</feature>
<gene>
    <name evidence="2" type="ORF">NPIL_101231</name>
</gene>
<dbReference type="AlphaFoldDB" id="A0A8X6NQ38"/>
<proteinExistence type="predicted"/>
<protein>
    <submittedName>
        <fullName evidence="2">Uncharacterized protein</fullName>
    </submittedName>
</protein>
<name>A0A8X6NQ38_NEPPI</name>
<evidence type="ECO:0000313" key="2">
    <source>
        <dbReference type="EMBL" id="GFT28192.1"/>
    </source>
</evidence>
<dbReference type="Proteomes" id="UP000887013">
    <property type="component" value="Unassembled WGS sequence"/>
</dbReference>
<keyword evidence="3" id="KW-1185">Reference proteome</keyword>
<comment type="caution">
    <text evidence="2">The sequence shown here is derived from an EMBL/GenBank/DDBJ whole genome shotgun (WGS) entry which is preliminary data.</text>
</comment>
<evidence type="ECO:0000313" key="3">
    <source>
        <dbReference type="Proteomes" id="UP000887013"/>
    </source>
</evidence>
<organism evidence="2 3">
    <name type="scientific">Nephila pilipes</name>
    <name type="common">Giant wood spider</name>
    <name type="synonym">Nephila maculata</name>
    <dbReference type="NCBI Taxonomy" id="299642"/>
    <lineage>
        <taxon>Eukaryota</taxon>
        <taxon>Metazoa</taxon>
        <taxon>Ecdysozoa</taxon>
        <taxon>Arthropoda</taxon>
        <taxon>Chelicerata</taxon>
        <taxon>Arachnida</taxon>
        <taxon>Araneae</taxon>
        <taxon>Araneomorphae</taxon>
        <taxon>Entelegynae</taxon>
        <taxon>Araneoidea</taxon>
        <taxon>Nephilidae</taxon>
        <taxon>Nephila</taxon>
    </lineage>
</organism>
<sequence length="88" mass="9673">MSKTAGTDDAGKGVVEGGLTPFRSCHIGPISSRRFNLRFANCGMRLTRFTRPTLSDGNYGAPCQDRPRPASQEPPPLDLRIRPLFILD</sequence>
<accession>A0A8X6NQ38</accession>
<evidence type="ECO:0000256" key="1">
    <source>
        <dbReference type="SAM" id="MobiDB-lite"/>
    </source>
</evidence>